<reference evidence="2 3" key="1">
    <citation type="submission" date="2016-10" db="EMBL/GenBank/DDBJ databases">
        <authorList>
            <person name="Varghese N."/>
            <person name="Submissions S."/>
        </authorList>
    </citation>
    <scope>NUCLEOTIDE SEQUENCE [LARGE SCALE GENOMIC DNA]</scope>
    <source>
        <strain evidence="2 3">ATCC 19403</strain>
    </source>
</reference>
<organism evidence="2 3">
    <name type="scientific">Lacrimispora sphenoides JCM 1415</name>
    <dbReference type="NCBI Taxonomy" id="1297793"/>
    <lineage>
        <taxon>Bacteria</taxon>
        <taxon>Bacillati</taxon>
        <taxon>Bacillota</taxon>
        <taxon>Clostridia</taxon>
        <taxon>Lachnospirales</taxon>
        <taxon>Lachnospiraceae</taxon>
        <taxon>Lacrimispora</taxon>
    </lineage>
</organism>
<evidence type="ECO:0000256" key="1">
    <source>
        <dbReference type="SAM" id="MobiDB-lite"/>
    </source>
</evidence>
<dbReference type="EMBL" id="LT630003">
    <property type="protein sequence ID" value="SEU03418.1"/>
    <property type="molecule type" value="Genomic_DNA"/>
</dbReference>
<protein>
    <submittedName>
        <fullName evidence="2">RHS repeat-associated core domain-containing protein</fullName>
    </submittedName>
</protein>
<feature type="compositionally biased region" description="Basic and acidic residues" evidence="1">
    <location>
        <begin position="756"/>
        <end position="765"/>
    </location>
</feature>
<proteinExistence type="predicted"/>
<feature type="compositionally biased region" description="Low complexity" evidence="1">
    <location>
        <begin position="192"/>
        <end position="206"/>
    </location>
</feature>
<feature type="compositionally biased region" description="Gly residues" evidence="1">
    <location>
        <begin position="279"/>
        <end position="297"/>
    </location>
</feature>
<sequence length="806" mass="88521">MRENISAKLLSILSPNRLTFAFVPVYEQLCHLRLFEGTLGQHERTRAKENEWLIEEEERQGTYVYTYRYDDMGNRTFYSKTRNGTVIESAEYTYNASNQKISAKLYDGKKNTTMKYEYDTDGNLISETGKKGTDKVELTYDYTVENRLKAVFDADELLVAAAYDGDGNHLFQLNYNLHTDDDWKGNSGNGNGNNKDNTGSGNNGNSGISGVISEALSSVVDFFTGTVEETAAEPETEAKSNGNKNKDKGNDGNATNNGKGNGNGKDNSSGNNGNNGNSGNNGNGNNGNSGNGNGNTGTGSSNNGSDTANGSGNTTNTGGSQNQSGILMPKKPVSDVEQGLIDLIKTTGKHKNYELIEYVNDVNREYTEVLMEVNIDGEMDTAYTYGNERLTIERFTGWTGYYTNDPRGSVTGVTDSEGTLWKSYRYSPTGDITFGKPEYNNSYSYNAEDYNPNLEVQYLRARYYDVERGDFLTEDTYLGKLTDPLTLNRYNYAKSSPLNYTDPSGMLSIPTERRVTNQKEVANPSSATPVPGYESEVGFMQFLNGTKSRLEKAIQKAKESQAVKTCFLYSKGVQYGMSDFWEIVDGETVGRVLALFGNETQLYTDEEYWNNRSEAFLNAYKGIDSSLAYTNANVEDFRDGVYLGYHISLVALIPVLKQAIAGIMPSGSMTAQIKVQGLNGYQYNATVEIAGSAGGVSAGDIGAGLIIQQVTGSGSAKDIDKGGSKTEKPKGKENSKPSNKPYKNNKEANKQAQKHGYKDAHDLKKDYVGKDNMSKYDMKYDTKTGEIYLESKDGKIQIPTGLINQP</sequence>
<evidence type="ECO:0000313" key="3">
    <source>
        <dbReference type="Proteomes" id="UP000198970"/>
    </source>
</evidence>
<feature type="compositionally biased region" description="Basic and acidic residues" evidence="1">
    <location>
        <begin position="717"/>
        <end position="735"/>
    </location>
</feature>
<feature type="compositionally biased region" description="Low complexity" evidence="1">
    <location>
        <begin position="251"/>
        <end position="278"/>
    </location>
</feature>
<gene>
    <name evidence="2" type="ORF">SAMN02745906_4189</name>
</gene>
<dbReference type="RefSeq" id="WP_242941307.1">
    <property type="nucleotide sequence ID" value="NZ_LT630003.1"/>
</dbReference>
<dbReference type="NCBIfam" id="TIGR03696">
    <property type="entry name" value="Rhs_assc_core"/>
    <property type="match status" value="1"/>
</dbReference>
<accession>A0ABY1CHD2</accession>
<dbReference type="InterPro" id="IPR022385">
    <property type="entry name" value="Rhs_assc_core"/>
</dbReference>
<name>A0ABY1CHD2_9FIRM</name>
<dbReference type="Gene3D" id="2.180.10.10">
    <property type="entry name" value="RHS repeat-associated core"/>
    <property type="match status" value="2"/>
</dbReference>
<dbReference type="Proteomes" id="UP000198970">
    <property type="component" value="Chromosome I"/>
</dbReference>
<evidence type="ECO:0000313" key="2">
    <source>
        <dbReference type="EMBL" id="SEU03418.1"/>
    </source>
</evidence>
<keyword evidence="3" id="KW-1185">Reference proteome</keyword>
<feature type="region of interest" description="Disordered" evidence="1">
    <location>
        <begin position="229"/>
        <end position="333"/>
    </location>
</feature>
<feature type="region of interest" description="Disordered" evidence="1">
    <location>
        <begin position="714"/>
        <end position="765"/>
    </location>
</feature>
<feature type="region of interest" description="Disordered" evidence="1">
    <location>
        <begin position="184"/>
        <end position="206"/>
    </location>
</feature>
<feature type="compositionally biased region" description="Low complexity" evidence="1">
    <location>
        <begin position="298"/>
        <end position="325"/>
    </location>
</feature>